<dbReference type="SUPFAM" id="SSF51445">
    <property type="entry name" value="(Trans)glycosidases"/>
    <property type="match status" value="1"/>
</dbReference>
<proteinExistence type="predicted"/>
<dbReference type="KEGG" id="fuv:JR347_12200"/>
<dbReference type="AlphaFoldDB" id="A0A974WF80"/>
<evidence type="ECO:0000313" key="1">
    <source>
        <dbReference type="EMBL" id="QSE96368.1"/>
    </source>
</evidence>
<dbReference type="InterPro" id="IPR055151">
    <property type="entry name" value="GH113"/>
</dbReference>
<accession>A0A974WF80</accession>
<dbReference type="Gene3D" id="3.20.20.80">
    <property type="entry name" value="Glycosidases"/>
    <property type="match status" value="1"/>
</dbReference>
<gene>
    <name evidence="1" type="ORF">JR347_12200</name>
</gene>
<organism evidence="1 2">
    <name type="scientific">Fulvivirga lutea</name>
    <dbReference type="NCBI Taxonomy" id="2810512"/>
    <lineage>
        <taxon>Bacteria</taxon>
        <taxon>Pseudomonadati</taxon>
        <taxon>Bacteroidota</taxon>
        <taxon>Cytophagia</taxon>
        <taxon>Cytophagales</taxon>
        <taxon>Fulvivirgaceae</taxon>
        <taxon>Fulvivirga</taxon>
    </lineage>
</organism>
<dbReference type="EMBL" id="CP070608">
    <property type="protein sequence ID" value="QSE96368.1"/>
    <property type="molecule type" value="Genomic_DNA"/>
</dbReference>
<evidence type="ECO:0000313" key="2">
    <source>
        <dbReference type="Proteomes" id="UP000662783"/>
    </source>
</evidence>
<dbReference type="Pfam" id="PF22612">
    <property type="entry name" value="GH113"/>
    <property type="match status" value="1"/>
</dbReference>
<name>A0A974WF80_9BACT</name>
<protein>
    <recommendedName>
        <fullName evidence="3">Glycoside hydrolase</fullName>
    </recommendedName>
</protein>
<dbReference type="CDD" id="cd19608">
    <property type="entry name" value="GH113_mannanase-like"/>
    <property type="match status" value="1"/>
</dbReference>
<dbReference type="RefSeq" id="WP_205720884.1">
    <property type="nucleotide sequence ID" value="NZ_CP070608.1"/>
</dbReference>
<keyword evidence="2" id="KW-1185">Reference proteome</keyword>
<evidence type="ECO:0008006" key="3">
    <source>
        <dbReference type="Google" id="ProtNLM"/>
    </source>
</evidence>
<dbReference type="Proteomes" id="UP000662783">
    <property type="component" value="Chromosome"/>
</dbReference>
<sequence>MKLKWPLLFLSCILIITLAISFKSNTPEKINGVSLVAPRNKVGKEVYEPINRIAANWVAVIPYSFTKRTDPKVQFQYNGQWWGESVTGTIQTITHANEMNLNVMLKPHTWVLGEGWAGDFDLNSEDEWKVWESSYRDYILTFAKVADSLNVPLFCIGTEYRKAVVKRPAFWKELIREVRDVYSGKLTYAANWDNYQNVSFWQDLDYIGVDAYFPLNDAKTPTIEQLESSWAPIINELESFSKKWNKQILFTEFGYKSTDYTADGHWKYDGKELGTNQLAQANAYESAFGLWKQNWFGGGFLWKWHTNHESVGGPDCKEFTPQNKKAEEVIRKFYSKN</sequence>
<reference evidence="1" key="1">
    <citation type="submission" date="2021-02" db="EMBL/GenBank/DDBJ databases">
        <title>Fulvivirga sp. S481 isolated from sea water.</title>
        <authorList>
            <person name="Bae S.S."/>
            <person name="Baek K."/>
        </authorList>
    </citation>
    <scope>NUCLEOTIDE SEQUENCE</scope>
    <source>
        <strain evidence="1">S481</strain>
    </source>
</reference>
<dbReference type="InterPro" id="IPR017853">
    <property type="entry name" value="GH"/>
</dbReference>